<evidence type="ECO:0000256" key="3">
    <source>
        <dbReference type="ARBA" id="ARBA00023136"/>
    </source>
</evidence>
<dbReference type="HOGENOM" id="CLU_1479483_0_0_7"/>
<evidence type="ECO:0000313" key="6">
    <source>
        <dbReference type="Proteomes" id="UP000019140"/>
    </source>
</evidence>
<dbReference type="InterPro" id="IPR011701">
    <property type="entry name" value="MFS"/>
</dbReference>
<feature type="transmembrane region" description="Helical" evidence="4">
    <location>
        <begin position="31"/>
        <end position="47"/>
    </location>
</feature>
<keyword evidence="3 4" id="KW-0472">Membrane</keyword>
<name>W4M816_9BACT</name>
<accession>W4M816</accession>
<organism evidence="5 6">
    <name type="scientific">Candidatus Entotheonella gemina</name>
    <dbReference type="NCBI Taxonomy" id="1429439"/>
    <lineage>
        <taxon>Bacteria</taxon>
        <taxon>Pseudomonadati</taxon>
        <taxon>Nitrospinota/Tectimicrobiota group</taxon>
        <taxon>Candidatus Tectimicrobiota</taxon>
        <taxon>Candidatus Entotheonellia</taxon>
        <taxon>Candidatus Entotheonellales</taxon>
        <taxon>Candidatus Entotheonellaceae</taxon>
        <taxon>Candidatus Entotheonella</taxon>
    </lineage>
</organism>
<dbReference type="Pfam" id="PF07690">
    <property type="entry name" value="MFS_1"/>
    <property type="match status" value="1"/>
</dbReference>
<comment type="caution">
    <text evidence="5">The sequence shown here is derived from an EMBL/GenBank/DDBJ whole genome shotgun (WGS) entry which is preliminary data.</text>
</comment>
<dbReference type="GO" id="GO:0022857">
    <property type="term" value="F:transmembrane transporter activity"/>
    <property type="evidence" value="ECO:0007669"/>
    <property type="project" value="InterPro"/>
</dbReference>
<gene>
    <name evidence="5" type="ORF">ETSY2_17935</name>
</gene>
<dbReference type="EMBL" id="AZHX01000736">
    <property type="protein sequence ID" value="ETX06303.1"/>
    <property type="molecule type" value="Genomic_DNA"/>
</dbReference>
<sequence length="182" mass="19559">MTGDARLIASGFSSSWMFGSGRLSDYMNPRLPLLVGLVGFATVYFWLSGLSPVATSTVLLAMLCLRSFCFSCVNSPNSLMTLQALPEAQVAMGIGLFSVSRGIAGTLGVALTTTFLEHQRTIYAIELAQQQGVLTLPSEWTKTQLHQVFLGLGDPIGLDQVSRLFPGCQPGHETRPSCVRSV</sequence>
<evidence type="ECO:0000313" key="5">
    <source>
        <dbReference type="EMBL" id="ETX06303.1"/>
    </source>
</evidence>
<evidence type="ECO:0000256" key="4">
    <source>
        <dbReference type="SAM" id="Phobius"/>
    </source>
</evidence>
<keyword evidence="6" id="KW-1185">Reference proteome</keyword>
<dbReference type="AlphaFoldDB" id="W4M816"/>
<dbReference type="InterPro" id="IPR036259">
    <property type="entry name" value="MFS_trans_sf"/>
</dbReference>
<protein>
    <submittedName>
        <fullName evidence="5">Uncharacterized protein</fullName>
    </submittedName>
</protein>
<proteinExistence type="predicted"/>
<reference evidence="5 6" key="1">
    <citation type="journal article" date="2014" name="Nature">
        <title>An environmental bacterial taxon with a large and distinct metabolic repertoire.</title>
        <authorList>
            <person name="Wilson M.C."/>
            <person name="Mori T."/>
            <person name="Ruckert C."/>
            <person name="Uria A.R."/>
            <person name="Helf M.J."/>
            <person name="Takada K."/>
            <person name="Gernert C."/>
            <person name="Steffens U.A."/>
            <person name="Heycke N."/>
            <person name="Schmitt S."/>
            <person name="Rinke C."/>
            <person name="Helfrich E.J."/>
            <person name="Brachmann A.O."/>
            <person name="Gurgui C."/>
            <person name="Wakimoto T."/>
            <person name="Kracht M."/>
            <person name="Crusemann M."/>
            <person name="Hentschel U."/>
            <person name="Abe I."/>
            <person name="Matsunaga S."/>
            <person name="Kalinowski J."/>
            <person name="Takeyama H."/>
            <person name="Piel J."/>
        </authorList>
    </citation>
    <scope>NUCLEOTIDE SEQUENCE [LARGE SCALE GENOMIC DNA]</scope>
    <source>
        <strain evidence="6">TSY2</strain>
    </source>
</reference>
<dbReference type="Gene3D" id="1.20.1250.20">
    <property type="entry name" value="MFS general substrate transporter like domains"/>
    <property type="match status" value="1"/>
</dbReference>
<evidence type="ECO:0000256" key="1">
    <source>
        <dbReference type="ARBA" id="ARBA00022692"/>
    </source>
</evidence>
<keyword evidence="2 4" id="KW-1133">Transmembrane helix</keyword>
<dbReference type="SUPFAM" id="SSF103473">
    <property type="entry name" value="MFS general substrate transporter"/>
    <property type="match status" value="1"/>
</dbReference>
<dbReference type="Proteomes" id="UP000019140">
    <property type="component" value="Unassembled WGS sequence"/>
</dbReference>
<keyword evidence="1 4" id="KW-0812">Transmembrane</keyword>
<evidence type="ECO:0000256" key="2">
    <source>
        <dbReference type="ARBA" id="ARBA00022989"/>
    </source>
</evidence>